<evidence type="ECO:0000313" key="1">
    <source>
        <dbReference type="EMBL" id="MBF8641566.1"/>
    </source>
</evidence>
<comment type="caution">
    <text evidence="1">The sequence shown here is derived from an EMBL/GenBank/DDBJ whole genome shotgun (WGS) entry which is preliminary data.</text>
</comment>
<dbReference type="EMBL" id="JADMCD010000006">
    <property type="protein sequence ID" value="MBF8641566.1"/>
    <property type="molecule type" value="Genomic_DNA"/>
</dbReference>
<dbReference type="InterPro" id="IPR006035">
    <property type="entry name" value="Ureohydrolase"/>
</dbReference>
<evidence type="ECO:0000313" key="2">
    <source>
        <dbReference type="Proteomes" id="UP000626180"/>
    </source>
</evidence>
<reference evidence="1 2" key="1">
    <citation type="submission" date="2020-10" db="EMBL/GenBank/DDBJ databases">
        <title>Genome sequences of Pseudomonas isolates.</title>
        <authorList>
            <person name="Wessels L."/>
            <person name="Reich F."/>
            <person name="Hammerl J."/>
        </authorList>
    </citation>
    <scope>NUCLEOTIDE SEQUENCE [LARGE SCALE GENOMIC DNA]</scope>
    <source>
        <strain evidence="1 2">20-MO00624-0</strain>
    </source>
</reference>
<accession>A0ABS0FMI7</accession>
<gene>
    <name evidence="1" type="ORF">IRZ65_12845</name>
</gene>
<dbReference type="Proteomes" id="UP000626180">
    <property type="component" value="Unassembled WGS sequence"/>
</dbReference>
<protein>
    <submittedName>
        <fullName evidence="1">Arginase family protein</fullName>
    </submittedName>
</protein>
<name>A0ABS0FMI7_PSELU</name>
<proteinExistence type="predicted"/>
<keyword evidence="2" id="KW-1185">Reference proteome</keyword>
<dbReference type="SUPFAM" id="SSF52768">
    <property type="entry name" value="Arginase/deacetylase"/>
    <property type="match status" value="1"/>
</dbReference>
<dbReference type="Pfam" id="PF00491">
    <property type="entry name" value="Arginase"/>
    <property type="match status" value="1"/>
</dbReference>
<dbReference type="Gene3D" id="3.40.800.10">
    <property type="entry name" value="Ureohydrolase domain"/>
    <property type="match status" value="1"/>
</dbReference>
<dbReference type="InterPro" id="IPR023696">
    <property type="entry name" value="Ureohydrolase_dom_sf"/>
</dbReference>
<sequence>MCATPCCVAWRDAFPGTLKVTANGVTAVNQPIVLDLDGSIGAVDNALRLDLRDWQARVRFGCRVSTLDAFGRDVVARLPVNHGPVLMGSGDFHHLSWPLIARQTSRTRGVRVVVFDNHPDNMRYLFGIHCGSWVRRVALLPQVSHVHVVGITSPDIGRGHAWENYLTPLRSGKLSYWSLGVDTGWARWLGVQSAFRNFADADTLADTLSELLIREQHPTYLSIDKDVFSPSVVRTNWDQGVMLEHHVMQAIEALKGQLLGSDITGDVSVYRHPSAWKRWLSAGDGQTLEIPDLTLQSWQVEQHVLNQRLVSRLNTAQGYERVMRSA</sequence>
<organism evidence="1 2">
    <name type="scientific">Pseudomonas luteola</name>
    <dbReference type="NCBI Taxonomy" id="47886"/>
    <lineage>
        <taxon>Bacteria</taxon>
        <taxon>Pseudomonadati</taxon>
        <taxon>Pseudomonadota</taxon>
        <taxon>Gammaproteobacteria</taxon>
        <taxon>Pseudomonadales</taxon>
        <taxon>Pseudomonadaceae</taxon>
        <taxon>Pseudomonas</taxon>
    </lineage>
</organism>